<evidence type="ECO:0000256" key="3">
    <source>
        <dbReference type="RuleBase" id="RU000363"/>
    </source>
</evidence>
<name>A0ABV9JSS3_9BACI</name>
<evidence type="ECO:0000256" key="2">
    <source>
        <dbReference type="ARBA" id="ARBA00023002"/>
    </source>
</evidence>
<dbReference type="EMBL" id="JBHSFT010000001">
    <property type="protein sequence ID" value="MFC4660767.1"/>
    <property type="molecule type" value="Genomic_DNA"/>
</dbReference>
<comment type="caution">
    <text evidence="5">The sequence shown here is derived from an EMBL/GenBank/DDBJ whole genome shotgun (WGS) entry which is preliminary data.</text>
</comment>
<dbReference type="InterPro" id="IPR020904">
    <property type="entry name" value="Sc_DH/Rdtase_CS"/>
</dbReference>
<dbReference type="PRINTS" id="PR00081">
    <property type="entry name" value="GDHRDH"/>
</dbReference>
<feature type="domain" description="Ketoreductase" evidence="4">
    <location>
        <begin position="10"/>
        <end position="191"/>
    </location>
</feature>
<dbReference type="PRINTS" id="PR00080">
    <property type="entry name" value="SDRFAMILY"/>
</dbReference>
<dbReference type="SUPFAM" id="SSF51735">
    <property type="entry name" value="NAD(P)-binding Rossmann-fold domains"/>
    <property type="match status" value="1"/>
</dbReference>
<dbReference type="Pfam" id="PF00106">
    <property type="entry name" value="adh_short"/>
    <property type="match status" value="1"/>
</dbReference>
<dbReference type="Gene3D" id="3.40.50.720">
    <property type="entry name" value="NAD(P)-binding Rossmann-like Domain"/>
    <property type="match status" value="1"/>
</dbReference>
<comment type="similarity">
    <text evidence="1 3">Belongs to the short-chain dehydrogenases/reductases (SDR) family.</text>
</comment>
<organism evidence="5 6">
    <name type="scientific">Oceanobacillus aidingensis</name>
    <dbReference type="NCBI Taxonomy" id="645964"/>
    <lineage>
        <taxon>Bacteria</taxon>
        <taxon>Bacillati</taxon>
        <taxon>Bacillota</taxon>
        <taxon>Bacilli</taxon>
        <taxon>Bacillales</taxon>
        <taxon>Bacillaceae</taxon>
        <taxon>Oceanobacillus</taxon>
    </lineage>
</organism>
<sequence>MSGWLGMNNKTIIVTGGSSGIGSAISDELAKQGANVVIADIQSSKDLQEKQVFIQTDVTKRDSVANMIDKVMNRFGMIDGLVNNAGINIPRLLVDNESDYYELNDETFDKMIDINQKGVFICSQLVGKKMAEAKQGVIINMASESGLEGSEGQSIYAATKAALYSYTRSWAKELGKYHIRVAGVAPGILEETGLRTQEYEEALAYTRGISVDDLRASYDKVSIPMKRVGKLQEVADMVSFLLSDRASYVTGTTFNITGGKSRA</sequence>
<dbReference type="PANTHER" id="PTHR42760">
    <property type="entry name" value="SHORT-CHAIN DEHYDROGENASES/REDUCTASES FAMILY MEMBER"/>
    <property type="match status" value="1"/>
</dbReference>
<evidence type="ECO:0000256" key="1">
    <source>
        <dbReference type="ARBA" id="ARBA00006484"/>
    </source>
</evidence>
<evidence type="ECO:0000313" key="6">
    <source>
        <dbReference type="Proteomes" id="UP001595988"/>
    </source>
</evidence>
<gene>
    <name evidence="5" type="ORF">ACFO3P_00775</name>
</gene>
<dbReference type="NCBIfam" id="NF004817">
    <property type="entry name" value="PRK06171.1"/>
    <property type="match status" value="1"/>
</dbReference>
<dbReference type="PANTHER" id="PTHR42760:SF133">
    <property type="entry name" value="3-OXOACYL-[ACYL-CARRIER-PROTEIN] REDUCTASE"/>
    <property type="match status" value="1"/>
</dbReference>
<dbReference type="InterPro" id="IPR057326">
    <property type="entry name" value="KR_dom"/>
</dbReference>
<protein>
    <submittedName>
        <fullName evidence="5">SDR family oxidoreductase</fullName>
    </submittedName>
</protein>
<dbReference type="RefSeq" id="WP_379542073.1">
    <property type="nucleotide sequence ID" value="NZ_JBHSFT010000001.1"/>
</dbReference>
<dbReference type="SMART" id="SM00822">
    <property type="entry name" value="PKS_KR"/>
    <property type="match status" value="1"/>
</dbReference>
<keyword evidence="2" id="KW-0560">Oxidoreductase</keyword>
<dbReference type="InterPro" id="IPR036291">
    <property type="entry name" value="NAD(P)-bd_dom_sf"/>
</dbReference>
<dbReference type="InterPro" id="IPR002347">
    <property type="entry name" value="SDR_fam"/>
</dbReference>
<evidence type="ECO:0000259" key="4">
    <source>
        <dbReference type="SMART" id="SM00822"/>
    </source>
</evidence>
<dbReference type="Proteomes" id="UP001595988">
    <property type="component" value="Unassembled WGS sequence"/>
</dbReference>
<accession>A0ABV9JSS3</accession>
<keyword evidence="6" id="KW-1185">Reference proteome</keyword>
<dbReference type="PROSITE" id="PS00061">
    <property type="entry name" value="ADH_SHORT"/>
    <property type="match status" value="1"/>
</dbReference>
<proteinExistence type="inferred from homology"/>
<reference evidence="6" key="1">
    <citation type="journal article" date="2019" name="Int. J. Syst. Evol. Microbiol.">
        <title>The Global Catalogue of Microorganisms (GCM) 10K type strain sequencing project: providing services to taxonomists for standard genome sequencing and annotation.</title>
        <authorList>
            <consortium name="The Broad Institute Genomics Platform"/>
            <consortium name="The Broad Institute Genome Sequencing Center for Infectious Disease"/>
            <person name="Wu L."/>
            <person name="Ma J."/>
        </authorList>
    </citation>
    <scope>NUCLEOTIDE SEQUENCE [LARGE SCALE GENOMIC DNA]</scope>
    <source>
        <strain evidence="6">CCUG 37257</strain>
    </source>
</reference>
<dbReference type="CDD" id="cd05233">
    <property type="entry name" value="SDR_c"/>
    <property type="match status" value="1"/>
</dbReference>
<evidence type="ECO:0000313" key="5">
    <source>
        <dbReference type="EMBL" id="MFC4660767.1"/>
    </source>
</evidence>